<dbReference type="STRING" id="1263082.A0A068RXA2"/>
<comment type="catalytic activity">
    <reaction evidence="15 16">
        <text>an acyl-CoA + a 1,2-diacyl-sn-glycerol = a triacyl-sn-glycerol + CoA</text>
        <dbReference type="Rhea" id="RHEA:10868"/>
        <dbReference type="ChEBI" id="CHEBI:17815"/>
        <dbReference type="ChEBI" id="CHEBI:57287"/>
        <dbReference type="ChEBI" id="CHEBI:58342"/>
        <dbReference type="ChEBI" id="CHEBI:64615"/>
        <dbReference type="EC" id="2.3.1.20"/>
    </reaction>
</comment>
<evidence type="ECO:0000256" key="14">
    <source>
        <dbReference type="ARBA" id="ARBA00023315"/>
    </source>
</evidence>
<evidence type="ECO:0000256" key="2">
    <source>
        <dbReference type="ARBA" id="ARBA00004771"/>
    </source>
</evidence>
<dbReference type="VEuPathDB" id="FungiDB:LCOR_05620.1"/>
<evidence type="ECO:0000256" key="10">
    <source>
        <dbReference type="ARBA" id="ARBA00022824"/>
    </source>
</evidence>
<evidence type="ECO:0000313" key="17">
    <source>
        <dbReference type="EMBL" id="CDH54370.1"/>
    </source>
</evidence>
<comment type="similarity">
    <text evidence="4 16">Belongs to the diacylglycerol acyltransferase family.</text>
</comment>
<evidence type="ECO:0000256" key="6">
    <source>
        <dbReference type="ARBA" id="ARBA00022516"/>
    </source>
</evidence>
<keyword evidence="10 16" id="KW-0256">Endoplasmic reticulum</keyword>
<comment type="subcellular location">
    <subcellularLocation>
        <location evidence="1 16">Endoplasmic reticulum membrane</location>
        <topology evidence="1 16">Multi-pass membrane protein</topology>
    </subcellularLocation>
</comment>
<comment type="function">
    <text evidence="16">Catalyzes the terminal and only committed step in triacylglycerol synthesis by using diacylglycerol and fatty acyl CoA as substrates.</text>
</comment>
<sequence length="351" mass="40123">MMENTTDTTTTTTTPKSKIRWAPLNIPLERRLQMMALCTWFFNLWICLLVFGYLWTFPWLWPFLIAYLTFVYFDKAPEMGGRRVEWVRRLPTWKYFANYFPAKLIKEQDLDPKKNYVFGYHPHGIISLGAVASFATEATGFSTQFPGIIPSLLTLTSNFRLPLYRDLIMAMGMASVSRSSCEKILSSGPGRSIVIVIGGAAESLYARPGTADLTLKRRLGFIRLAIKQNAPLVPVFSFGENELFEQMDNSKGSTVWKVQKKMQAILGYTLPLFHARGVFNYDMGLVPFRHPIVTVVGKPISVPKLEEGQKEPTDEQLQAVQDAYILGLQEIYDKYKDTYAKDRKRDLRIIE</sequence>
<evidence type="ECO:0000256" key="15">
    <source>
        <dbReference type="ARBA" id="ARBA00048109"/>
    </source>
</evidence>
<organism evidence="17 18">
    <name type="scientific">Lichtheimia corymbifera JMRC:FSU:9682</name>
    <dbReference type="NCBI Taxonomy" id="1263082"/>
    <lineage>
        <taxon>Eukaryota</taxon>
        <taxon>Fungi</taxon>
        <taxon>Fungi incertae sedis</taxon>
        <taxon>Mucoromycota</taxon>
        <taxon>Mucoromycotina</taxon>
        <taxon>Mucoromycetes</taxon>
        <taxon>Mucorales</taxon>
        <taxon>Lichtheimiaceae</taxon>
        <taxon>Lichtheimia</taxon>
    </lineage>
</organism>
<gene>
    <name evidence="17" type="ORF">LCOR_05620.1</name>
</gene>
<dbReference type="OrthoDB" id="264532at2759"/>
<dbReference type="GO" id="GO:0019432">
    <property type="term" value="P:triglyceride biosynthetic process"/>
    <property type="evidence" value="ECO:0007669"/>
    <property type="project" value="UniProtKB-UniRule"/>
</dbReference>
<dbReference type="AlphaFoldDB" id="A0A068RXA2"/>
<dbReference type="InterPro" id="IPR007130">
    <property type="entry name" value="DAGAT"/>
</dbReference>
<keyword evidence="13 16" id="KW-0472">Membrane</keyword>
<evidence type="ECO:0000256" key="8">
    <source>
        <dbReference type="ARBA" id="ARBA00022692"/>
    </source>
</evidence>
<keyword evidence="14 16" id="KW-0012">Acyltransferase</keyword>
<evidence type="ECO:0000313" key="18">
    <source>
        <dbReference type="Proteomes" id="UP000027586"/>
    </source>
</evidence>
<evidence type="ECO:0000256" key="4">
    <source>
        <dbReference type="ARBA" id="ARBA00005420"/>
    </source>
</evidence>
<evidence type="ECO:0000256" key="11">
    <source>
        <dbReference type="ARBA" id="ARBA00022989"/>
    </source>
</evidence>
<name>A0A068RXA2_9FUNG</name>
<dbReference type="CDD" id="cd07987">
    <property type="entry name" value="LPLAT_MGAT-like"/>
    <property type="match status" value="1"/>
</dbReference>
<comment type="pathway">
    <text evidence="2 16">Glycerolipid metabolism; triacylglycerol biosynthesis.</text>
</comment>
<keyword evidence="9" id="KW-0319">Glycerol metabolism</keyword>
<comment type="caution">
    <text evidence="17">The sequence shown here is derived from an EMBL/GenBank/DDBJ whole genome shotgun (WGS) entry which is preliminary data.</text>
</comment>
<dbReference type="Proteomes" id="UP000027586">
    <property type="component" value="Unassembled WGS sequence"/>
</dbReference>
<keyword evidence="11 16" id="KW-1133">Transmembrane helix</keyword>
<evidence type="ECO:0000256" key="5">
    <source>
        <dbReference type="ARBA" id="ARBA00013244"/>
    </source>
</evidence>
<keyword evidence="18" id="KW-1185">Reference proteome</keyword>
<protein>
    <recommendedName>
        <fullName evidence="5 16">Diacylglycerol O-acyltransferase</fullName>
        <ecNumber evidence="5 16">2.3.1.20</ecNumber>
    </recommendedName>
</protein>
<comment type="pathway">
    <text evidence="3">Lipid metabolism.</text>
</comment>
<proteinExistence type="inferred from homology"/>
<dbReference type="EC" id="2.3.1.20" evidence="5 16"/>
<feature type="transmembrane region" description="Helical" evidence="16">
    <location>
        <begin position="34"/>
        <end position="51"/>
    </location>
</feature>
<keyword evidence="12 16" id="KW-0443">Lipid metabolism</keyword>
<evidence type="ECO:0000256" key="16">
    <source>
        <dbReference type="RuleBase" id="RU367023"/>
    </source>
</evidence>
<dbReference type="EMBL" id="CBTN010000022">
    <property type="protein sequence ID" value="CDH54370.1"/>
    <property type="molecule type" value="Genomic_DNA"/>
</dbReference>
<evidence type="ECO:0000256" key="7">
    <source>
        <dbReference type="ARBA" id="ARBA00022679"/>
    </source>
</evidence>
<evidence type="ECO:0000256" key="3">
    <source>
        <dbReference type="ARBA" id="ARBA00005189"/>
    </source>
</evidence>
<keyword evidence="6 16" id="KW-0444">Lipid biosynthesis</keyword>
<dbReference type="PANTHER" id="PTHR12317">
    <property type="entry name" value="DIACYLGLYCEROL O-ACYLTRANSFERASE"/>
    <property type="match status" value="1"/>
</dbReference>
<reference evidence="17" key="1">
    <citation type="submission" date="2013-08" db="EMBL/GenBank/DDBJ databases">
        <title>Gene expansion shapes genome architecture in the human pathogen Lichtheimia corymbifera: an evolutionary genomics analysis in the ancient terrestrial Mucorales (Mucoromycotina).</title>
        <authorList>
            <person name="Schwartze V.U."/>
            <person name="Winter S."/>
            <person name="Shelest E."/>
            <person name="Marcet-Houben M."/>
            <person name="Horn F."/>
            <person name="Wehner S."/>
            <person name="Hoffmann K."/>
            <person name="Riege K."/>
            <person name="Sammeth M."/>
            <person name="Nowrousian M."/>
            <person name="Valiante V."/>
            <person name="Linde J."/>
            <person name="Jacobsen I.D."/>
            <person name="Marz M."/>
            <person name="Brakhage A.A."/>
            <person name="Gabaldon T."/>
            <person name="Bocker S."/>
            <person name="Voigt K."/>
        </authorList>
    </citation>
    <scope>NUCLEOTIDE SEQUENCE [LARGE SCALE GENOMIC DNA]</scope>
    <source>
        <strain evidence="17">FSU 9682</strain>
    </source>
</reference>
<dbReference type="PANTHER" id="PTHR12317:SF0">
    <property type="entry name" value="ACYLTRANSFERASE"/>
    <property type="match status" value="1"/>
</dbReference>
<dbReference type="SUPFAM" id="SSF69593">
    <property type="entry name" value="Glycerol-3-phosphate (1)-acyltransferase"/>
    <property type="match status" value="1"/>
</dbReference>
<evidence type="ECO:0000256" key="12">
    <source>
        <dbReference type="ARBA" id="ARBA00023098"/>
    </source>
</evidence>
<keyword evidence="7" id="KW-0808">Transferase</keyword>
<comment type="caution">
    <text evidence="16">Lacks conserved residue(s) required for the propagation of feature annotation.</text>
</comment>
<dbReference type="GO" id="GO:0004144">
    <property type="term" value="F:diacylglycerol O-acyltransferase activity"/>
    <property type="evidence" value="ECO:0007669"/>
    <property type="project" value="UniProtKB-UniRule"/>
</dbReference>
<dbReference type="GO" id="GO:0005789">
    <property type="term" value="C:endoplasmic reticulum membrane"/>
    <property type="evidence" value="ECO:0007669"/>
    <property type="project" value="UniProtKB-SubCell"/>
</dbReference>
<evidence type="ECO:0000256" key="13">
    <source>
        <dbReference type="ARBA" id="ARBA00023136"/>
    </source>
</evidence>
<dbReference type="UniPathway" id="UPA00282"/>
<evidence type="ECO:0000256" key="9">
    <source>
        <dbReference type="ARBA" id="ARBA00022798"/>
    </source>
</evidence>
<evidence type="ECO:0000256" key="1">
    <source>
        <dbReference type="ARBA" id="ARBA00004477"/>
    </source>
</evidence>
<accession>A0A068RXA2</accession>
<dbReference type="Pfam" id="PF03982">
    <property type="entry name" value="DAGAT"/>
    <property type="match status" value="1"/>
</dbReference>
<dbReference type="GO" id="GO:0006071">
    <property type="term" value="P:glycerol metabolic process"/>
    <property type="evidence" value="ECO:0007669"/>
    <property type="project" value="UniProtKB-UniRule"/>
</dbReference>
<keyword evidence="8 16" id="KW-0812">Transmembrane</keyword>